<evidence type="ECO:0000313" key="2">
    <source>
        <dbReference type="Proteomes" id="UP000499080"/>
    </source>
</evidence>
<dbReference type="InterPro" id="IPR036397">
    <property type="entry name" value="RNaseH_sf"/>
</dbReference>
<dbReference type="GO" id="GO:0003676">
    <property type="term" value="F:nucleic acid binding"/>
    <property type="evidence" value="ECO:0007669"/>
    <property type="project" value="InterPro"/>
</dbReference>
<proteinExistence type="predicted"/>
<keyword evidence="2" id="KW-1185">Reference proteome</keyword>
<dbReference type="AlphaFoldDB" id="A0A4Y2P589"/>
<accession>A0A4Y2P589</accession>
<name>A0A4Y2P589_ARAVE</name>
<comment type="caution">
    <text evidence="1">The sequence shown here is derived from an EMBL/GenBank/DDBJ whole genome shotgun (WGS) entry which is preliminary data.</text>
</comment>
<dbReference type="Gene3D" id="3.30.420.10">
    <property type="entry name" value="Ribonuclease H-like superfamily/Ribonuclease H"/>
    <property type="match status" value="1"/>
</dbReference>
<dbReference type="Proteomes" id="UP000499080">
    <property type="component" value="Unassembled WGS sequence"/>
</dbReference>
<dbReference type="EMBL" id="BGPR01010613">
    <property type="protein sequence ID" value="GBN47085.1"/>
    <property type="molecule type" value="Genomic_DNA"/>
</dbReference>
<evidence type="ECO:0000313" key="1">
    <source>
        <dbReference type="EMBL" id="GBN47085.1"/>
    </source>
</evidence>
<sequence length="172" mass="19545">MVKMGAEGPHADHKTARMAISLEGFCSWTTMQDPTARDTKEHIRRLGWERLDHSAFIQDLAPSDFHLFPALRSAISRCHFRSNEEGLKRESLHADVYIVRCELEKAISHPIVAITEQDVDPVVLLIALAPPEIDFYFMKSGKRKLEAKLISTRKAPKRTFFSPNHPPSPCIQ</sequence>
<protein>
    <submittedName>
        <fullName evidence="1">Uncharacterized protein</fullName>
    </submittedName>
</protein>
<gene>
    <name evidence="1" type="ORF">AVEN_180385_1</name>
</gene>
<organism evidence="1 2">
    <name type="scientific">Araneus ventricosus</name>
    <name type="common">Orbweaver spider</name>
    <name type="synonym">Epeira ventricosa</name>
    <dbReference type="NCBI Taxonomy" id="182803"/>
    <lineage>
        <taxon>Eukaryota</taxon>
        <taxon>Metazoa</taxon>
        <taxon>Ecdysozoa</taxon>
        <taxon>Arthropoda</taxon>
        <taxon>Chelicerata</taxon>
        <taxon>Arachnida</taxon>
        <taxon>Araneae</taxon>
        <taxon>Araneomorphae</taxon>
        <taxon>Entelegynae</taxon>
        <taxon>Araneoidea</taxon>
        <taxon>Araneidae</taxon>
        <taxon>Araneus</taxon>
    </lineage>
</organism>
<reference evidence="1 2" key="1">
    <citation type="journal article" date="2019" name="Sci. Rep.">
        <title>Orb-weaving spider Araneus ventricosus genome elucidates the spidroin gene catalogue.</title>
        <authorList>
            <person name="Kono N."/>
            <person name="Nakamura H."/>
            <person name="Ohtoshi R."/>
            <person name="Moran D.A.P."/>
            <person name="Shinohara A."/>
            <person name="Yoshida Y."/>
            <person name="Fujiwara M."/>
            <person name="Mori M."/>
            <person name="Tomita M."/>
            <person name="Arakawa K."/>
        </authorList>
    </citation>
    <scope>NUCLEOTIDE SEQUENCE [LARGE SCALE GENOMIC DNA]</scope>
</reference>